<evidence type="ECO:0000256" key="4">
    <source>
        <dbReference type="ARBA" id="ARBA00022840"/>
    </source>
</evidence>
<dbReference type="EMBL" id="BAABJP010000043">
    <property type="protein sequence ID" value="GAA5170136.1"/>
    <property type="molecule type" value="Genomic_DNA"/>
</dbReference>
<name>A0ABP9R168_9PSEU</name>
<evidence type="ECO:0000256" key="1">
    <source>
        <dbReference type="ARBA" id="ARBA00005417"/>
    </source>
</evidence>
<feature type="domain" description="ABC transporter" evidence="6">
    <location>
        <begin position="41"/>
        <end position="278"/>
    </location>
</feature>
<feature type="region of interest" description="Disordered" evidence="5">
    <location>
        <begin position="1"/>
        <end position="34"/>
    </location>
</feature>
<dbReference type="InterPro" id="IPR017871">
    <property type="entry name" value="ABC_transporter-like_CS"/>
</dbReference>
<reference evidence="8" key="1">
    <citation type="journal article" date="2019" name="Int. J. Syst. Evol. Microbiol.">
        <title>The Global Catalogue of Microorganisms (GCM) 10K type strain sequencing project: providing services to taxonomists for standard genome sequencing and annotation.</title>
        <authorList>
            <consortium name="The Broad Institute Genomics Platform"/>
            <consortium name="The Broad Institute Genome Sequencing Center for Infectious Disease"/>
            <person name="Wu L."/>
            <person name="Ma J."/>
        </authorList>
    </citation>
    <scope>NUCLEOTIDE SEQUENCE [LARGE SCALE GENOMIC DNA]</scope>
    <source>
        <strain evidence="8">JCM 18303</strain>
    </source>
</reference>
<evidence type="ECO:0000313" key="8">
    <source>
        <dbReference type="Proteomes" id="UP001428817"/>
    </source>
</evidence>
<dbReference type="InterPro" id="IPR050153">
    <property type="entry name" value="Metal_Ion_Import_ABC"/>
</dbReference>
<gene>
    <name evidence="7" type="ORF">GCM10023321_66780</name>
</gene>
<dbReference type="PANTHER" id="PTHR42734">
    <property type="entry name" value="METAL TRANSPORT SYSTEM ATP-BINDING PROTEIN TM_0124-RELATED"/>
    <property type="match status" value="1"/>
</dbReference>
<accession>A0ABP9R168</accession>
<evidence type="ECO:0000256" key="5">
    <source>
        <dbReference type="SAM" id="MobiDB-lite"/>
    </source>
</evidence>
<dbReference type="PANTHER" id="PTHR42734:SF5">
    <property type="entry name" value="IRON TRANSPORT SYSTEM ATP-BINDING PROTEIN HI_0361-RELATED"/>
    <property type="match status" value="1"/>
</dbReference>
<comment type="caution">
    <text evidence="7">The sequence shown here is derived from an EMBL/GenBank/DDBJ whole genome shotgun (WGS) entry which is preliminary data.</text>
</comment>
<dbReference type="GO" id="GO:0005524">
    <property type="term" value="F:ATP binding"/>
    <property type="evidence" value="ECO:0007669"/>
    <property type="project" value="UniProtKB-KW"/>
</dbReference>
<keyword evidence="3" id="KW-0547">Nucleotide-binding</keyword>
<dbReference type="InterPro" id="IPR003439">
    <property type="entry name" value="ABC_transporter-like_ATP-bd"/>
</dbReference>
<dbReference type="InterPro" id="IPR027417">
    <property type="entry name" value="P-loop_NTPase"/>
</dbReference>
<dbReference type="PROSITE" id="PS00211">
    <property type="entry name" value="ABC_TRANSPORTER_1"/>
    <property type="match status" value="1"/>
</dbReference>
<comment type="similarity">
    <text evidence="1">Belongs to the ABC transporter superfamily.</text>
</comment>
<evidence type="ECO:0000256" key="2">
    <source>
        <dbReference type="ARBA" id="ARBA00022448"/>
    </source>
</evidence>
<feature type="region of interest" description="Disordered" evidence="5">
    <location>
        <begin position="98"/>
        <end position="117"/>
    </location>
</feature>
<dbReference type="Pfam" id="PF00005">
    <property type="entry name" value="ABC_tran"/>
    <property type="match status" value="1"/>
</dbReference>
<keyword evidence="8" id="KW-1185">Reference proteome</keyword>
<dbReference type="Gene3D" id="3.40.50.300">
    <property type="entry name" value="P-loop containing nucleotide triphosphate hydrolases"/>
    <property type="match status" value="1"/>
</dbReference>
<keyword evidence="2" id="KW-0813">Transport</keyword>
<dbReference type="SMART" id="SM00382">
    <property type="entry name" value="AAA"/>
    <property type="match status" value="1"/>
</dbReference>
<dbReference type="InterPro" id="IPR003593">
    <property type="entry name" value="AAA+_ATPase"/>
</dbReference>
<evidence type="ECO:0000259" key="6">
    <source>
        <dbReference type="PROSITE" id="PS50893"/>
    </source>
</evidence>
<dbReference type="SUPFAM" id="SSF52540">
    <property type="entry name" value="P-loop containing nucleoside triphosphate hydrolases"/>
    <property type="match status" value="1"/>
</dbReference>
<sequence length="306" mass="32227">MTAVESSAAPAVDRKDTGGGAGGLGRAPSLAPDGNTGIPAVELAGARLAFGDRVLWDGLDLRLDPGEFVAVLGPNGSGKTTLLKVLLGQLRLTAGSVAVNGRPPRRGHPDIGYIPQQQPMDVDVPLRGRDLVGLGVDGHRLGPRLLSPAVRRARREKVDEALAAVGATGYADAPVGRLSGGEQQRLRVAQALVGDPSVLLCDEPLLSLDLANQRVVSGLIDQRRVDAATAVLFVTHEINPILPLVDRVLYLVNGRFRIGTTDEVMTSEALSELYRTRVDVLRVRDRLVVVGADGSVDSATNCGHHP</sequence>
<dbReference type="Proteomes" id="UP001428817">
    <property type="component" value="Unassembled WGS sequence"/>
</dbReference>
<keyword evidence="4 7" id="KW-0067">ATP-binding</keyword>
<protein>
    <submittedName>
        <fullName evidence="7">Metal ABC transporter ATP-binding protein</fullName>
    </submittedName>
</protein>
<organism evidence="7 8">
    <name type="scientific">Pseudonocardia eucalypti</name>
    <dbReference type="NCBI Taxonomy" id="648755"/>
    <lineage>
        <taxon>Bacteria</taxon>
        <taxon>Bacillati</taxon>
        <taxon>Actinomycetota</taxon>
        <taxon>Actinomycetes</taxon>
        <taxon>Pseudonocardiales</taxon>
        <taxon>Pseudonocardiaceae</taxon>
        <taxon>Pseudonocardia</taxon>
    </lineage>
</organism>
<dbReference type="PROSITE" id="PS50893">
    <property type="entry name" value="ABC_TRANSPORTER_2"/>
    <property type="match status" value="1"/>
</dbReference>
<evidence type="ECO:0000313" key="7">
    <source>
        <dbReference type="EMBL" id="GAA5170136.1"/>
    </source>
</evidence>
<proteinExistence type="inferred from homology"/>
<evidence type="ECO:0000256" key="3">
    <source>
        <dbReference type="ARBA" id="ARBA00022741"/>
    </source>
</evidence>